<organism evidence="1 2">
    <name type="scientific">Manihot esculenta</name>
    <name type="common">Cassava</name>
    <name type="synonym">Jatropha manihot</name>
    <dbReference type="NCBI Taxonomy" id="3983"/>
    <lineage>
        <taxon>Eukaryota</taxon>
        <taxon>Viridiplantae</taxon>
        <taxon>Streptophyta</taxon>
        <taxon>Embryophyta</taxon>
        <taxon>Tracheophyta</taxon>
        <taxon>Spermatophyta</taxon>
        <taxon>Magnoliopsida</taxon>
        <taxon>eudicotyledons</taxon>
        <taxon>Gunneridae</taxon>
        <taxon>Pentapetalae</taxon>
        <taxon>rosids</taxon>
        <taxon>fabids</taxon>
        <taxon>Malpighiales</taxon>
        <taxon>Euphorbiaceae</taxon>
        <taxon>Crotonoideae</taxon>
        <taxon>Manihoteae</taxon>
        <taxon>Manihot</taxon>
    </lineage>
</organism>
<sequence length="167" mass="18276">MGICSSHELTTVPTVKLIHKDGELEEFSDPVRVSEILKRNPSCFICNADAMNYGACIPTIDGDEELQLGQLYFALPFDWLNRRLSPREMVALAVKASLALKSSGGQKILPWSRRVVPMVYASNKAVECSRVVGGGSHGGKGSEVKRKGRDVGRRSKIFSPNLSVITE</sequence>
<keyword evidence="2" id="KW-1185">Reference proteome</keyword>
<dbReference type="InterPro" id="IPR025322">
    <property type="entry name" value="PADRE_dom"/>
</dbReference>
<dbReference type="Pfam" id="PF14009">
    <property type="entry name" value="PADRE"/>
    <property type="match status" value="1"/>
</dbReference>
<dbReference type="AlphaFoldDB" id="A0A2C9UH25"/>
<comment type="caution">
    <text evidence="1">The sequence shown here is derived from an EMBL/GenBank/DDBJ whole genome shotgun (WGS) entry which is preliminary data.</text>
</comment>
<accession>A0A2C9UH25</accession>
<name>A0A2C9UH25_MANES</name>
<reference evidence="2" key="1">
    <citation type="journal article" date="2016" name="Nat. Biotechnol.">
        <title>Sequencing wild and cultivated cassava and related species reveals extensive interspecific hybridization and genetic diversity.</title>
        <authorList>
            <person name="Bredeson J.V."/>
            <person name="Lyons J.B."/>
            <person name="Prochnik S.E."/>
            <person name="Wu G.A."/>
            <person name="Ha C.M."/>
            <person name="Edsinger-Gonzales E."/>
            <person name="Grimwood J."/>
            <person name="Schmutz J."/>
            <person name="Rabbi I.Y."/>
            <person name="Egesi C."/>
            <person name="Nauluvula P."/>
            <person name="Lebot V."/>
            <person name="Ndunguru J."/>
            <person name="Mkamilo G."/>
            <person name="Bart R.S."/>
            <person name="Setter T.L."/>
            <person name="Gleadow R.M."/>
            <person name="Kulakow P."/>
            <person name="Ferguson M.E."/>
            <person name="Rounsley S."/>
            <person name="Rokhsar D.S."/>
        </authorList>
    </citation>
    <scope>NUCLEOTIDE SEQUENCE [LARGE SCALE GENOMIC DNA]</scope>
    <source>
        <strain evidence="2">cv. AM560-2</strain>
    </source>
</reference>
<dbReference type="Proteomes" id="UP000091857">
    <property type="component" value="Chromosome 15"/>
</dbReference>
<dbReference type="EMBL" id="CM004401">
    <property type="protein sequence ID" value="OAY29465.1"/>
    <property type="molecule type" value="Genomic_DNA"/>
</dbReference>
<dbReference type="PANTHER" id="PTHR33052">
    <property type="entry name" value="DUF4228 DOMAIN PROTEIN-RELATED"/>
    <property type="match status" value="1"/>
</dbReference>
<evidence type="ECO:0000313" key="1">
    <source>
        <dbReference type="EMBL" id="OAY29465.1"/>
    </source>
</evidence>
<dbReference type="OrthoDB" id="850865at2759"/>
<dbReference type="Gramene" id="Manes.15G146900.1.v8.1">
    <property type="protein sequence ID" value="Manes.15G146900.1.v8.1.CDS.1"/>
    <property type="gene ID" value="Manes.15G146900.v8.1"/>
</dbReference>
<proteinExistence type="predicted"/>
<protein>
    <submittedName>
        <fullName evidence="1">Uncharacterized protein</fullName>
    </submittedName>
</protein>
<gene>
    <name evidence="1" type="ORF">MANES_15G146900v8</name>
</gene>
<evidence type="ECO:0000313" key="2">
    <source>
        <dbReference type="Proteomes" id="UP000091857"/>
    </source>
</evidence>
<dbReference type="STRING" id="3983.A0A2C9UH25"/>
<dbReference type="OMA" id="YFAMPLK"/>